<evidence type="ECO:0000256" key="3">
    <source>
        <dbReference type="ARBA" id="ARBA00022801"/>
    </source>
</evidence>
<dbReference type="GO" id="GO:0008236">
    <property type="term" value="F:serine-type peptidase activity"/>
    <property type="evidence" value="ECO:0007669"/>
    <property type="project" value="UniProtKB-KW"/>
</dbReference>
<dbReference type="Pfam" id="PF03575">
    <property type="entry name" value="Peptidase_S51"/>
    <property type="match status" value="1"/>
</dbReference>
<dbReference type="Gene3D" id="3.40.50.880">
    <property type="match status" value="1"/>
</dbReference>
<gene>
    <name evidence="5" type="ORF">ENK44_04400</name>
</gene>
<dbReference type="InterPro" id="IPR029062">
    <property type="entry name" value="Class_I_gatase-like"/>
</dbReference>
<organism evidence="5">
    <name type="scientific">Caldithrix abyssi</name>
    <dbReference type="NCBI Taxonomy" id="187145"/>
    <lineage>
        <taxon>Bacteria</taxon>
        <taxon>Pseudomonadati</taxon>
        <taxon>Calditrichota</taxon>
        <taxon>Calditrichia</taxon>
        <taxon>Calditrichales</taxon>
        <taxon>Calditrichaceae</taxon>
        <taxon>Caldithrix</taxon>
    </lineage>
</organism>
<dbReference type="EMBL" id="DRQG01000034">
    <property type="protein sequence ID" value="HGY54919.1"/>
    <property type="molecule type" value="Genomic_DNA"/>
</dbReference>
<keyword evidence="2" id="KW-0645">Protease</keyword>
<dbReference type="SUPFAM" id="SSF52317">
    <property type="entry name" value="Class I glutamine amidotransferase-like"/>
    <property type="match status" value="1"/>
</dbReference>
<sequence length="231" mass="25901">MGAPLKPIFLLADSQPLFRTYHGEHLLDKTLPLFDGAALRAAYIGVSNDNNPAYYQIFTSAMETYAVEECRMIQKSFSTEDKNFLEKAQIIVLSGGDTRKGWLWMKESGVVDILRERYVKGGILIGVSAGAIQLGLCGRMATNNEHIELYDTLRLVPFCIDAHQEKSDWQELKRTLAKSGQPTRAIGLPFGSALIYHSEHQLQPLGPVDEFYLENGHIRHNLLLPENGFAH</sequence>
<dbReference type="Proteomes" id="UP000885779">
    <property type="component" value="Unassembled WGS sequence"/>
</dbReference>
<evidence type="ECO:0000256" key="4">
    <source>
        <dbReference type="ARBA" id="ARBA00022825"/>
    </source>
</evidence>
<keyword evidence="3" id="KW-0378">Hydrolase</keyword>
<evidence type="ECO:0000256" key="2">
    <source>
        <dbReference type="ARBA" id="ARBA00022670"/>
    </source>
</evidence>
<name>A0A7V4WU45_CALAY</name>
<keyword evidence="4" id="KW-0720">Serine protease</keyword>
<dbReference type="InterPro" id="IPR005320">
    <property type="entry name" value="Peptidase_S51"/>
</dbReference>
<comment type="caution">
    <text evidence="5">The sequence shown here is derived from an EMBL/GenBank/DDBJ whole genome shotgun (WGS) entry which is preliminary data.</text>
</comment>
<reference evidence="5" key="1">
    <citation type="journal article" date="2020" name="mSystems">
        <title>Genome- and Community-Level Interaction Insights into Carbon Utilization and Element Cycling Functions of Hydrothermarchaeota in Hydrothermal Sediment.</title>
        <authorList>
            <person name="Zhou Z."/>
            <person name="Liu Y."/>
            <person name="Xu W."/>
            <person name="Pan J."/>
            <person name="Luo Z.H."/>
            <person name="Li M."/>
        </authorList>
    </citation>
    <scope>NUCLEOTIDE SEQUENCE [LARGE SCALE GENOMIC DNA]</scope>
    <source>
        <strain evidence="5">HyVt-577</strain>
    </source>
</reference>
<evidence type="ECO:0000313" key="5">
    <source>
        <dbReference type="EMBL" id="HGY54919.1"/>
    </source>
</evidence>
<dbReference type="GO" id="GO:0006508">
    <property type="term" value="P:proteolysis"/>
    <property type="evidence" value="ECO:0007669"/>
    <property type="project" value="UniProtKB-KW"/>
</dbReference>
<comment type="similarity">
    <text evidence="1">Belongs to the peptidase S51 family.</text>
</comment>
<dbReference type="CDD" id="cd03129">
    <property type="entry name" value="GAT1_Peptidase_E_like"/>
    <property type="match status" value="1"/>
</dbReference>
<proteinExistence type="inferred from homology"/>
<accession>A0A7V4WU45</accession>
<evidence type="ECO:0000256" key="1">
    <source>
        <dbReference type="ARBA" id="ARBA00006534"/>
    </source>
</evidence>
<dbReference type="AlphaFoldDB" id="A0A7V4WU45"/>
<protein>
    <submittedName>
        <fullName evidence="5">Peptidase</fullName>
    </submittedName>
</protein>